<evidence type="ECO:0000313" key="3">
    <source>
        <dbReference type="Proteomes" id="UP001152049"/>
    </source>
</evidence>
<dbReference type="AlphaFoldDB" id="A0A9W8RWH5"/>
<keyword evidence="3" id="KW-1185">Reference proteome</keyword>
<dbReference type="Proteomes" id="UP001152049">
    <property type="component" value="Unassembled WGS sequence"/>
</dbReference>
<organism evidence="2 3">
    <name type="scientific">Fusarium torreyae</name>
    <dbReference type="NCBI Taxonomy" id="1237075"/>
    <lineage>
        <taxon>Eukaryota</taxon>
        <taxon>Fungi</taxon>
        <taxon>Dikarya</taxon>
        <taxon>Ascomycota</taxon>
        <taxon>Pezizomycotina</taxon>
        <taxon>Sordariomycetes</taxon>
        <taxon>Hypocreomycetidae</taxon>
        <taxon>Hypocreales</taxon>
        <taxon>Nectriaceae</taxon>
        <taxon>Fusarium</taxon>
    </lineage>
</organism>
<gene>
    <name evidence="2" type="ORF">NW762_008828</name>
</gene>
<feature type="region of interest" description="Disordered" evidence="1">
    <location>
        <begin position="293"/>
        <end position="332"/>
    </location>
</feature>
<reference evidence="2" key="1">
    <citation type="submission" date="2022-09" db="EMBL/GenBank/DDBJ databases">
        <title>Fusarium specimens isolated from Avocado Roots.</title>
        <authorList>
            <person name="Stajich J."/>
            <person name="Roper C."/>
            <person name="Heimlech-Rivalta G."/>
        </authorList>
    </citation>
    <scope>NUCLEOTIDE SEQUENCE</scope>
    <source>
        <strain evidence="2">CF00136</strain>
    </source>
</reference>
<evidence type="ECO:0000256" key="1">
    <source>
        <dbReference type="SAM" id="MobiDB-lite"/>
    </source>
</evidence>
<comment type="caution">
    <text evidence="2">The sequence shown here is derived from an EMBL/GenBank/DDBJ whole genome shotgun (WGS) entry which is preliminary data.</text>
</comment>
<sequence>MCPNLKSLETSEGYPWYPRILLEGSERHELMNATKGATKLEEFGMDLRWNPTDLEQNIAPTLGRFSNLTQIHLPTGFGTGLCRQDTDDPSIGPSSISSMHMRRRTTRLAMWMIDEVSKELIAEAPRLETLVIGNLRSSLAHKGKIFWPWAGRVKEFLMLAWPRYQARQGDSYDADENFDAPLFGRFMSEEEGIKDSWKPKLWKDHSWSAVWEFEDVSMQYEEDDPEHNFGGKNAHLRRLKVIQKRIQETGHYPEVKHIHQKYSEGDIFTTIRTLLEAKVFLSEQIAKMRFEKQDFSPSPAAQEPETPVLMTPVSGSPKPASQVSRASDSTGTTFTSTDLLGICLNSLKMNESKVETEKPKEVGEDVAKIKLETAASNPPSQKIEYPRKPRLAWKDFLEISTRSARSPPPSPTSSEDDLDVPNLPVPLKYKPGFPELTKMRTPDPAPRHLNFHSPNMPPQFPPGQQVVLPLRTQHLILTRIQTILEHACFQFAQENMPDILVQNQWDCPEAGELNIWIHFLRGRSNELYDLGRSRVGEFSLHAVFQSIIQIRHNAVHRNRIDVAYLSLLMRHAVIFCAILGVPDALDKIVKIQVSAQQEISKLGDIKNGLEQDLKPKLQDIAVRRAKLDAREQKSITQAHKELEYQRSKACKRLDQVLLGTDMTHLSLGVE</sequence>
<protein>
    <submittedName>
        <fullName evidence="2">Uncharacterized protein</fullName>
    </submittedName>
</protein>
<feature type="region of interest" description="Disordered" evidence="1">
    <location>
        <begin position="400"/>
        <end position="422"/>
    </location>
</feature>
<evidence type="ECO:0000313" key="2">
    <source>
        <dbReference type="EMBL" id="KAJ4256732.1"/>
    </source>
</evidence>
<accession>A0A9W8RWH5</accession>
<name>A0A9W8RWH5_9HYPO</name>
<dbReference type="EMBL" id="JAOQAZ010000018">
    <property type="protein sequence ID" value="KAJ4256732.1"/>
    <property type="molecule type" value="Genomic_DNA"/>
</dbReference>
<proteinExistence type="predicted"/>
<dbReference type="OrthoDB" id="5324651at2759"/>